<dbReference type="PROSITE" id="PS00065">
    <property type="entry name" value="D_2_HYDROXYACID_DH_1"/>
    <property type="match status" value="1"/>
</dbReference>
<gene>
    <name evidence="7" type="ORF">ACFPIJ_27605</name>
</gene>
<comment type="caution">
    <text evidence="7">The sequence shown here is derived from an EMBL/GenBank/DDBJ whole genome shotgun (WGS) entry which is preliminary data.</text>
</comment>
<evidence type="ECO:0000256" key="2">
    <source>
        <dbReference type="ARBA" id="ARBA00023002"/>
    </source>
</evidence>
<name>A0ABV9W0J6_9ACTN</name>
<evidence type="ECO:0000259" key="6">
    <source>
        <dbReference type="Pfam" id="PF02826"/>
    </source>
</evidence>
<evidence type="ECO:0000313" key="7">
    <source>
        <dbReference type="EMBL" id="MFC5001589.1"/>
    </source>
</evidence>
<keyword evidence="8" id="KW-1185">Reference proteome</keyword>
<evidence type="ECO:0000256" key="3">
    <source>
        <dbReference type="ARBA" id="ARBA00023027"/>
    </source>
</evidence>
<dbReference type="InterPro" id="IPR029752">
    <property type="entry name" value="D-isomer_DH_CS1"/>
</dbReference>
<reference evidence="8" key="1">
    <citation type="journal article" date="2019" name="Int. J. Syst. Evol. Microbiol.">
        <title>The Global Catalogue of Microorganisms (GCM) 10K type strain sequencing project: providing services to taxonomists for standard genome sequencing and annotation.</title>
        <authorList>
            <consortium name="The Broad Institute Genomics Platform"/>
            <consortium name="The Broad Institute Genome Sequencing Center for Infectious Disease"/>
            <person name="Wu L."/>
            <person name="Ma J."/>
        </authorList>
    </citation>
    <scope>NUCLEOTIDE SEQUENCE [LARGE SCALE GENOMIC DNA]</scope>
    <source>
        <strain evidence="8">CGMCC 4.7152</strain>
    </source>
</reference>
<dbReference type="PANTHER" id="PTHR43761">
    <property type="entry name" value="D-ISOMER SPECIFIC 2-HYDROXYACID DEHYDROGENASE FAMILY PROTEIN (AFU_ORTHOLOGUE AFUA_1G13630)"/>
    <property type="match status" value="1"/>
</dbReference>
<dbReference type="InterPro" id="IPR006140">
    <property type="entry name" value="D-isomer_DH_NAD-bd"/>
</dbReference>
<dbReference type="InterPro" id="IPR050418">
    <property type="entry name" value="D-iso_2-hydroxyacid_DH_PdxB"/>
</dbReference>
<evidence type="ECO:0000313" key="8">
    <source>
        <dbReference type="Proteomes" id="UP001595912"/>
    </source>
</evidence>
<evidence type="ECO:0000256" key="1">
    <source>
        <dbReference type="ARBA" id="ARBA00005854"/>
    </source>
</evidence>
<dbReference type="PANTHER" id="PTHR43761:SF1">
    <property type="entry name" value="D-ISOMER SPECIFIC 2-HYDROXYACID DEHYDROGENASE CATALYTIC DOMAIN-CONTAINING PROTEIN-RELATED"/>
    <property type="match status" value="1"/>
</dbReference>
<evidence type="ECO:0000259" key="5">
    <source>
        <dbReference type="Pfam" id="PF00389"/>
    </source>
</evidence>
<evidence type="ECO:0000256" key="4">
    <source>
        <dbReference type="RuleBase" id="RU003719"/>
    </source>
</evidence>
<dbReference type="Pfam" id="PF00389">
    <property type="entry name" value="2-Hacid_dh"/>
    <property type="match status" value="1"/>
</dbReference>
<keyword evidence="3" id="KW-0520">NAD</keyword>
<keyword evidence="2 4" id="KW-0560">Oxidoreductase</keyword>
<dbReference type="SUPFAM" id="SSF52283">
    <property type="entry name" value="Formate/glycerate dehydrogenase catalytic domain-like"/>
    <property type="match status" value="1"/>
</dbReference>
<dbReference type="Gene3D" id="3.40.50.720">
    <property type="entry name" value="NAD(P)-binding Rossmann-like Domain"/>
    <property type="match status" value="2"/>
</dbReference>
<dbReference type="EMBL" id="JBHSIU010000037">
    <property type="protein sequence ID" value="MFC5001589.1"/>
    <property type="molecule type" value="Genomic_DNA"/>
</dbReference>
<dbReference type="SUPFAM" id="SSF51735">
    <property type="entry name" value="NAD(P)-binding Rossmann-fold domains"/>
    <property type="match status" value="1"/>
</dbReference>
<comment type="similarity">
    <text evidence="1 4">Belongs to the D-isomer specific 2-hydroxyacid dehydrogenase family.</text>
</comment>
<dbReference type="RefSeq" id="WP_380118814.1">
    <property type="nucleotide sequence ID" value="NZ_JBHSIU010000037.1"/>
</dbReference>
<organism evidence="7 8">
    <name type="scientific">Dactylosporangium cerinum</name>
    <dbReference type="NCBI Taxonomy" id="1434730"/>
    <lineage>
        <taxon>Bacteria</taxon>
        <taxon>Bacillati</taxon>
        <taxon>Actinomycetota</taxon>
        <taxon>Actinomycetes</taxon>
        <taxon>Micromonosporales</taxon>
        <taxon>Micromonosporaceae</taxon>
        <taxon>Dactylosporangium</taxon>
    </lineage>
</organism>
<sequence length="314" mass="34230">MNIVVLDKLHFSEENLERLRTIGNVTVHDDHPDTETAITRLADADIAIIGWTTLRRSNLDRLPRLKYISLALTGFDIIDVEAARERGILVTNVPEYSRQSVAEYTFALALSAIRHLRDLDAQVRAGNAISPAENLLGHELYRKTLGVLGVGSIGSWVARIGQGFGMQVIGHSRTHKDVPGVENVSLDDILRRSDVLVLTLSVNPSSTGLLTRQRLALMKRGASLINIASNQLIDEQAVADMLDSGHLGSAAFEDITHSGFDEGAVGSQSPLLHARNVVLSPQAGWFTVEAHDRLLDLTVENVELYAAGTPRNVV</sequence>
<dbReference type="Pfam" id="PF02826">
    <property type="entry name" value="2-Hacid_dh_C"/>
    <property type="match status" value="1"/>
</dbReference>
<feature type="domain" description="D-isomer specific 2-hydroxyacid dehydrogenase catalytic" evidence="5">
    <location>
        <begin position="3"/>
        <end position="314"/>
    </location>
</feature>
<proteinExistence type="inferred from homology"/>
<protein>
    <submittedName>
        <fullName evidence="7">2-hydroxyacid dehydrogenase</fullName>
    </submittedName>
</protein>
<dbReference type="Proteomes" id="UP001595912">
    <property type="component" value="Unassembled WGS sequence"/>
</dbReference>
<accession>A0ABV9W0J6</accession>
<feature type="domain" description="D-isomer specific 2-hydroxyacid dehydrogenase NAD-binding" evidence="6">
    <location>
        <begin position="106"/>
        <end position="281"/>
    </location>
</feature>
<dbReference type="InterPro" id="IPR006139">
    <property type="entry name" value="D-isomer_2_OHA_DH_cat_dom"/>
</dbReference>
<dbReference type="InterPro" id="IPR036291">
    <property type="entry name" value="NAD(P)-bd_dom_sf"/>
</dbReference>